<dbReference type="PATRIC" id="fig|518642.10.peg.5931"/>
<dbReference type="GO" id="GO:0005737">
    <property type="term" value="C:cytoplasm"/>
    <property type="evidence" value="ECO:0007669"/>
    <property type="project" value="UniProtKB-SubCell"/>
</dbReference>
<evidence type="ECO:0000256" key="2">
    <source>
        <dbReference type="ARBA" id="ARBA00022490"/>
    </source>
</evidence>
<dbReference type="InterPro" id="IPR000801">
    <property type="entry name" value="Esterase-like"/>
</dbReference>
<dbReference type="GO" id="GO:0006826">
    <property type="term" value="P:iron ion transport"/>
    <property type="evidence" value="ECO:0007669"/>
    <property type="project" value="InterPro"/>
</dbReference>
<accession>A0A1E7KXN0</accession>
<dbReference type="NCBIfam" id="NF007758">
    <property type="entry name" value="PRK10439.1"/>
    <property type="match status" value="1"/>
</dbReference>
<dbReference type="InterPro" id="IPR029058">
    <property type="entry name" value="AB_hydrolase_fold"/>
</dbReference>
<comment type="subcellular location">
    <subcellularLocation>
        <location evidence="1">Cytoplasm</location>
    </subcellularLocation>
</comment>
<comment type="similarity">
    <text evidence="4">Belongs to the Fes family.</text>
</comment>
<dbReference type="Pfam" id="PF00756">
    <property type="entry name" value="Esterase"/>
    <property type="match status" value="1"/>
</dbReference>
<dbReference type="PANTHER" id="PTHR48098:SF3">
    <property type="entry name" value="IRON(III) ENTEROBACTIN ESTERASE"/>
    <property type="match status" value="1"/>
</dbReference>
<keyword evidence="2" id="KW-0963">Cytoplasm</keyword>
<dbReference type="GO" id="GO:0005975">
    <property type="term" value="P:carbohydrate metabolic process"/>
    <property type="evidence" value="ECO:0007669"/>
    <property type="project" value="UniProtKB-ARBA"/>
</dbReference>
<evidence type="ECO:0000313" key="7">
    <source>
        <dbReference type="Proteomes" id="UP000176005"/>
    </source>
</evidence>
<dbReference type="SUPFAM" id="SSF53474">
    <property type="entry name" value="alpha/beta-Hydrolases"/>
    <property type="match status" value="1"/>
</dbReference>
<evidence type="ECO:0000256" key="3">
    <source>
        <dbReference type="ARBA" id="ARBA00022801"/>
    </source>
</evidence>
<organism evidence="6 7">
    <name type="scientific">Streptomyces nanshensis</name>
    <dbReference type="NCBI Taxonomy" id="518642"/>
    <lineage>
        <taxon>Bacteria</taxon>
        <taxon>Bacillati</taxon>
        <taxon>Actinomycetota</taxon>
        <taxon>Actinomycetes</taxon>
        <taxon>Kitasatosporales</taxon>
        <taxon>Streptomycetaceae</taxon>
        <taxon>Streptomyces</taxon>
    </lineage>
</organism>
<dbReference type="InterPro" id="IPR014756">
    <property type="entry name" value="Ig_E-set"/>
</dbReference>
<dbReference type="AlphaFoldDB" id="A0A1E7KXN0"/>
<feature type="domain" description="Enterochelin esterase N-terminal" evidence="5">
    <location>
        <begin position="53"/>
        <end position="164"/>
    </location>
</feature>
<dbReference type="GO" id="GO:0008849">
    <property type="term" value="F:enterochelin esterase activity"/>
    <property type="evidence" value="ECO:0007669"/>
    <property type="project" value="InterPro"/>
</dbReference>
<dbReference type="RefSeq" id="WP_070019358.1">
    <property type="nucleotide sequence ID" value="NZ_LJGW01000411.1"/>
</dbReference>
<dbReference type="EMBL" id="LJGW01000411">
    <property type="protein sequence ID" value="OEV08641.1"/>
    <property type="molecule type" value="Genomic_DNA"/>
</dbReference>
<proteinExistence type="inferred from homology"/>
<gene>
    <name evidence="6" type="ORF">AN218_25670</name>
</gene>
<evidence type="ECO:0000256" key="4">
    <source>
        <dbReference type="ARBA" id="ARBA00024201"/>
    </source>
</evidence>
<dbReference type="InterPro" id="IPR050583">
    <property type="entry name" value="Mycobacterial_A85_antigen"/>
</dbReference>
<keyword evidence="3" id="KW-0378">Hydrolase</keyword>
<evidence type="ECO:0000256" key="1">
    <source>
        <dbReference type="ARBA" id="ARBA00004496"/>
    </source>
</evidence>
<name>A0A1E7KXN0_9ACTN</name>
<dbReference type="Gene3D" id="2.60.40.10">
    <property type="entry name" value="Immunoglobulins"/>
    <property type="match status" value="1"/>
</dbReference>
<dbReference type="InterPro" id="IPR021764">
    <property type="entry name" value="Enterochelin_esterase_N"/>
</dbReference>
<dbReference type="GO" id="GO:0005506">
    <property type="term" value="F:iron ion binding"/>
    <property type="evidence" value="ECO:0007669"/>
    <property type="project" value="InterPro"/>
</dbReference>
<reference evidence="6 7" key="1">
    <citation type="journal article" date="2016" name="Front. Microbiol.">
        <title>Comparative Genomics Analysis of Streptomyces Species Reveals Their Adaptation to the Marine Environment and Their Diversity at the Genomic Level.</title>
        <authorList>
            <person name="Tian X."/>
            <person name="Zhang Z."/>
            <person name="Yang T."/>
            <person name="Chen M."/>
            <person name="Li J."/>
            <person name="Chen F."/>
            <person name="Yang J."/>
            <person name="Li W."/>
            <person name="Zhang B."/>
            <person name="Zhang Z."/>
            <person name="Wu J."/>
            <person name="Zhang C."/>
            <person name="Long L."/>
            <person name="Xiao J."/>
        </authorList>
    </citation>
    <scope>NUCLEOTIDE SEQUENCE [LARGE SCALE GENOMIC DNA]</scope>
    <source>
        <strain evidence="6 7">SCSIO 10429</strain>
    </source>
</reference>
<keyword evidence="7" id="KW-1185">Reference proteome</keyword>
<dbReference type="Pfam" id="PF11806">
    <property type="entry name" value="Enterochelin_N"/>
    <property type="match status" value="1"/>
</dbReference>
<comment type="caution">
    <text evidence="6">The sequence shown here is derived from an EMBL/GenBank/DDBJ whole genome shotgun (WGS) entry which is preliminary data.</text>
</comment>
<evidence type="ECO:0000313" key="6">
    <source>
        <dbReference type="EMBL" id="OEV08641.1"/>
    </source>
</evidence>
<evidence type="ECO:0000259" key="5">
    <source>
        <dbReference type="Pfam" id="PF11806"/>
    </source>
</evidence>
<dbReference type="InterPro" id="IPR013783">
    <property type="entry name" value="Ig-like_fold"/>
</dbReference>
<dbReference type="PANTHER" id="PTHR48098">
    <property type="entry name" value="ENTEROCHELIN ESTERASE-RELATED"/>
    <property type="match status" value="1"/>
</dbReference>
<dbReference type="Proteomes" id="UP000176005">
    <property type="component" value="Unassembled WGS sequence"/>
</dbReference>
<protein>
    <recommendedName>
        <fullName evidence="5">Enterochelin esterase N-terminal domain-containing protein</fullName>
    </recommendedName>
</protein>
<dbReference type="SUPFAM" id="SSF81296">
    <property type="entry name" value="E set domains"/>
    <property type="match status" value="1"/>
</dbReference>
<dbReference type="Gene3D" id="3.40.50.1820">
    <property type="entry name" value="alpha/beta hydrolase"/>
    <property type="match status" value="1"/>
</dbReference>
<sequence length="430" mass="46575">MDSPCVARLAADLAGHGTTPTRETLLARFWAETEAAGTPLIEPVPGDPHHWDVTFLWRGSPATRRVLLLVNRLIDRSDHTSGLMRRLPGTDVWHFTYRLRSDHRGSYRIAADDSPAAARADEQHLRSLTGTSVADPLNPRSVATRWDGPPASVFALPDAPPQPWRARRPGVVRGTVERHTYASTALGAEREVWVYLPPGADAADAPAPGVLLLLDGDMWFGQMHFEDVLDNLHADGAVGPLAVVAPHAVDNPTRMGEFGGRRPYADFLTAELLPWAVRRWSLTDDPARTVVAGQSLGGTTALFTALAQSRHRVGNAIAQSTSMWWHPEVGPGIPSGFAEGDQWLTRQFTEQPVRDVRIRLDTGLHEGVMAGMARDLEQRLRARGYDVTHTEFNGGHDYACWGGALADGLAALLGPGPRPGPAVSPPASAP</sequence>